<organism evidence="1 2">
    <name type="scientific">Acrocarpospora pleiomorpha</name>
    <dbReference type="NCBI Taxonomy" id="90975"/>
    <lineage>
        <taxon>Bacteria</taxon>
        <taxon>Bacillati</taxon>
        <taxon>Actinomycetota</taxon>
        <taxon>Actinomycetes</taxon>
        <taxon>Streptosporangiales</taxon>
        <taxon>Streptosporangiaceae</taxon>
        <taxon>Acrocarpospora</taxon>
    </lineage>
</organism>
<sequence>MILVSAVPPREAFDGRGLVSGHPEAVAVLANGRKIVMDTGTCGEAEFDAHATIIGPIIGYAPVPEV</sequence>
<dbReference type="AlphaFoldDB" id="A0A5M3XNM4"/>
<evidence type="ECO:0000313" key="2">
    <source>
        <dbReference type="Proteomes" id="UP000377595"/>
    </source>
</evidence>
<dbReference type="EMBL" id="BLAF01000032">
    <property type="protein sequence ID" value="GES22562.1"/>
    <property type="molecule type" value="Genomic_DNA"/>
</dbReference>
<gene>
    <name evidence="1" type="ORF">Aple_054600</name>
</gene>
<reference evidence="1 2" key="1">
    <citation type="submission" date="2019-10" db="EMBL/GenBank/DDBJ databases">
        <title>Whole genome shotgun sequence of Acrocarpospora pleiomorpha NBRC 16267.</title>
        <authorList>
            <person name="Ichikawa N."/>
            <person name="Kimura A."/>
            <person name="Kitahashi Y."/>
            <person name="Komaki H."/>
            <person name="Oguchi A."/>
        </authorList>
    </citation>
    <scope>NUCLEOTIDE SEQUENCE [LARGE SCALE GENOMIC DNA]</scope>
    <source>
        <strain evidence="1 2">NBRC 16267</strain>
    </source>
</reference>
<accession>A0A5M3XNM4</accession>
<comment type="caution">
    <text evidence="1">The sequence shown here is derived from an EMBL/GenBank/DDBJ whole genome shotgun (WGS) entry which is preliminary data.</text>
</comment>
<dbReference type="Proteomes" id="UP000377595">
    <property type="component" value="Unassembled WGS sequence"/>
</dbReference>
<keyword evidence="2" id="KW-1185">Reference proteome</keyword>
<proteinExistence type="predicted"/>
<evidence type="ECO:0000313" key="1">
    <source>
        <dbReference type="EMBL" id="GES22562.1"/>
    </source>
</evidence>
<protein>
    <submittedName>
        <fullName evidence="1">Uncharacterized protein</fullName>
    </submittedName>
</protein>
<name>A0A5M3XNM4_9ACTN</name>